<dbReference type="InterPro" id="IPR032675">
    <property type="entry name" value="LRR_dom_sf"/>
</dbReference>
<dbReference type="Pfam" id="PF13516">
    <property type="entry name" value="LRR_6"/>
    <property type="match status" value="1"/>
</dbReference>
<dbReference type="GO" id="GO:0005737">
    <property type="term" value="C:cytoplasm"/>
    <property type="evidence" value="ECO:0007669"/>
    <property type="project" value="UniProtKB-SubCell"/>
</dbReference>
<evidence type="ECO:0000256" key="4">
    <source>
        <dbReference type="ARBA" id="ARBA00022490"/>
    </source>
</evidence>
<evidence type="ECO:0000256" key="5">
    <source>
        <dbReference type="ARBA" id="ARBA00022614"/>
    </source>
</evidence>
<keyword evidence="5" id="KW-0433">Leucine-rich repeat</keyword>
<dbReference type="SUPFAM" id="SSF52047">
    <property type="entry name" value="RNI-like"/>
    <property type="match status" value="1"/>
</dbReference>
<dbReference type="PANTHER" id="PTHR14224:SF9">
    <property type="entry name" value="LEUCINE-RICH REPEAT-CONTAINING PROTEIN 14"/>
    <property type="match status" value="1"/>
</dbReference>
<dbReference type="InterPro" id="IPR001611">
    <property type="entry name" value="Leu-rich_rpt"/>
</dbReference>
<dbReference type="InterPro" id="IPR050694">
    <property type="entry name" value="LRRC14/PRAME"/>
</dbReference>
<name>A0AAD9BNV1_DISEL</name>
<dbReference type="PANTHER" id="PTHR14224">
    <property type="entry name" value="SIMILAR TO PREFERENTIALLY EXPRESSED ANTIGEN IN MELANOMA-LIKE 3"/>
    <property type="match status" value="1"/>
</dbReference>
<dbReference type="AlphaFoldDB" id="A0AAD9BNV1"/>
<comment type="subcellular location">
    <subcellularLocation>
        <location evidence="1">Cytoplasm</location>
    </subcellularLocation>
</comment>
<dbReference type="Proteomes" id="UP001228049">
    <property type="component" value="Unassembled WGS sequence"/>
</dbReference>
<reference evidence="7" key="1">
    <citation type="submission" date="2023-04" db="EMBL/GenBank/DDBJ databases">
        <title>Chromosome-level genome of Chaenocephalus aceratus.</title>
        <authorList>
            <person name="Park H."/>
        </authorList>
    </citation>
    <scope>NUCLEOTIDE SEQUENCE</scope>
    <source>
        <strain evidence="7">DE</strain>
        <tissue evidence="7">Muscle</tissue>
    </source>
</reference>
<dbReference type="Gene3D" id="3.80.10.10">
    <property type="entry name" value="Ribonuclease Inhibitor"/>
    <property type="match status" value="1"/>
</dbReference>
<dbReference type="EMBL" id="JASDAP010000021">
    <property type="protein sequence ID" value="KAK1885314.1"/>
    <property type="molecule type" value="Genomic_DNA"/>
</dbReference>
<evidence type="ECO:0000313" key="8">
    <source>
        <dbReference type="Proteomes" id="UP001228049"/>
    </source>
</evidence>
<keyword evidence="8" id="KW-1185">Reference proteome</keyword>
<organism evidence="7 8">
    <name type="scientific">Dissostichus eleginoides</name>
    <name type="common">Patagonian toothfish</name>
    <name type="synonym">Dissostichus amissus</name>
    <dbReference type="NCBI Taxonomy" id="100907"/>
    <lineage>
        <taxon>Eukaryota</taxon>
        <taxon>Metazoa</taxon>
        <taxon>Chordata</taxon>
        <taxon>Craniata</taxon>
        <taxon>Vertebrata</taxon>
        <taxon>Euteleostomi</taxon>
        <taxon>Actinopterygii</taxon>
        <taxon>Neopterygii</taxon>
        <taxon>Teleostei</taxon>
        <taxon>Neoteleostei</taxon>
        <taxon>Acanthomorphata</taxon>
        <taxon>Eupercaria</taxon>
        <taxon>Perciformes</taxon>
        <taxon>Notothenioidei</taxon>
        <taxon>Nototheniidae</taxon>
        <taxon>Dissostichus</taxon>
    </lineage>
</organism>
<evidence type="ECO:0000313" key="7">
    <source>
        <dbReference type="EMBL" id="KAK1885314.1"/>
    </source>
</evidence>
<sequence length="463" mass="50922">MVLSLLSLCASEVVRDHSSSPCWLSFVPMELFRPLLEASLSGCRPLAVGELVQRWPERTLRVRRKPAPNRLCIQALLLAVVRGLLDPRCALQVLDLCGLQGDEGGTGDPMGGWSLTVALCTMVLQARMTESESKQEVKEDSEVLVHVRADLFVNARSWERVRGALTTCGPLKLMCRYLRAEEISVSSIRALLALLPQQGLLGLDVRYSNIGVAGLAELLPLSLRLHYCNLDLRREQPGQEGALKDLSEGLKQLQELRCLSLTALRLPGQLRVLLSSLSRPLEVLELPYLSLSPADLAFLSVSHHASTLQQLDLSENRLDETTLTSIRRLLSQASSTLQHLSLSGCGLTDNLLVLLLPSLGCCRALRSLALALNPLSVSGLMDLVKMAVKMPSLRQLLYPNPLEDYQPGLPEMPSSAQLLDWPLDEAIDVNITSSQINRALKESGRSDLLLTCDLLNYDKDMVC</sequence>
<evidence type="ECO:0000256" key="2">
    <source>
        <dbReference type="ARBA" id="ARBA00009552"/>
    </source>
</evidence>
<evidence type="ECO:0000256" key="6">
    <source>
        <dbReference type="ARBA" id="ARBA00022737"/>
    </source>
</evidence>
<comment type="similarity">
    <text evidence="2">Belongs to the PRAME family. LRRC14 subfamily.</text>
</comment>
<accession>A0AAD9BNV1</accession>
<keyword evidence="6" id="KW-0677">Repeat</keyword>
<evidence type="ECO:0000256" key="3">
    <source>
        <dbReference type="ARBA" id="ARBA00014228"/>
    </source>
</evidence>
<proteinExistence type="inferred from homology"/>
<evidence type="ECO:0000256" key="1">
    <source>
        <dbReference type="ARBA" id="ARBA00004496"/>
    </source>
</evidence>
<gene>
    <name evidence="7" type="ORF">KUDE01_031509</name>
</gene>
<protein>
    <recommendedName>
        <fullName evidence="3">Leucine-rich repeat-containing protein 14</fullName>
    </recommendedName>
</protein>
<keyword evidence="4" id="KW-0963">Cytoplasm</keyword>
<comment type="caution">
    <text evidence="7">The sequence shown here is derived from an EMBL/GenBank/DDBJ whole genome shotgun (WGS) entry which is preliminary data.</text>
</comment>